<accession>A0A2P2NH01</accession>
<reference evidence="2" key="1">
    <citation type="submission" date="2018-02" db="EMBL/GenBank/DDBJ databases">
        <title>Rhizophora mucronata_Transcriptome.</title>
        <authorList>
            <person name="Meera S.P."/>
            <person name="Sreeshan A."/>
            <person name="Augustine A."/>
        </authorList>
    </citation>
    <scope>NUCLEOTIDE SEQUENCE</scope>
    <source>
        <tissue evidence="2">Leaf</tissue>
    </source>
</reference>
<feature type="region of interest" description="Disordered" evidence="1">
    <location>
        <begin position="1"/>
        <end position="30"/>
    </location>
</feature>
<organism evidence="2">
    <name type="scientific">Rhizophora mucronata</name>
    <name type="common">Asiatic mangrove</name>
    <dbReference type="NCBI Taxonomy" id="61149"/>
    <lineage>
        <taxon>Eukaryota</taxon>
        <taxon>Viridiplantae</taxon>
        <taxon>Streptophyta</taxon>
        <taxon>Embryophyta</taxon>
        <taxon>Tracheophyta</taxon>
        <taxon>Spermatophyta</taxon>
        <taxon>Magnoliopsida</taxon>
        <taxon>eudicotyledons</taxon>
        <taxon>Gunneridae</taxon>
        <taxon>Pentapetalae</taxon>
        <taxon>rosids</taxon>
        <taxon>fabids</taxon>
        <taxon>Malpighiales</taxon>
        <taxon>Rhizophoraceae</taxon>
        <taxon>Rhizophora</taxon>
    </lineage>
</organism>
<evidence type="ECO:0000256" key="1">
    <source>
        <dbReference type="SAM" id="MobiDB-lite"/>
    </source>
</evidence>
<dbReference type="EMBL" id="GGEC01061281">
    <property type="protein sequence ID" value="MBX41765.1"/>
    <property type="molecule type" value="Transcribed_RNA"/>
</dbReference>
<dbReference type="AlphaFoldDB" id="A0A2P2NH01"/>
<name>A0A2P2NH01_RHIMU</name>
<sequence>MTDSGNDPNFPKSDDMDPPGTNSNKIFKESSSLTVPKYLTMFG</sequence>
<proteinExistence type="predicted"/>
<protein>
    <submittedName>
        <fullName evidence="2">Uncharacterized protein</fullName>
    </submittedName>
</protein>
<feature type="compositionally biased region" description="Polar residues" evidence="1">
    <location>
        <begin position="20"/>
        <end position="30"/>
    </location>
</feature>
<evidence type="ECO:0000313" key="2">
    <source>
        <dbReference type="EMBL" id="MBX41765.1"/>
    </source>
</evidence>